<name>A0A5J4ULV9_9EUKA</name>
<dbReference type="EMBL" id="SNRW01015139">
    <property type="protein sequence ID" value="KAA6370705.1"/>
    <property type="molecule type" value="Genomic_DNA"/>
</dbReference>
<proteinExistence type="predicted"/>
<evidence type="ECO:0000313" key="1">
    <source>
        <dbReference type="EMBL" id="KAA6370705.1"/>
    </source>
</evidence>
<protein>
    <submittedName>
        <fullName evidence="1">Uncharacterized protein</fullName>
    </submittedName>
</protein>
<reference evidence="1 2" key="1">
    <citation type="submission" date="2019-03" db="EMBL/GenBank/DDBJ databases">
        <title>Single cell metagenomics reveals metabolic interactions within the superorganism composed of flagellate Streblomastix strix and complex community of Bacteroidetes bacteria on its surface.</title>
        <authorList>
            <person name="Treitli S.C."/>
            <person name="Kolisko M."/>
            <person name="Husnik F."/>
            <person name="Keeling P."/>
            <person name="Hampl V."/>
        </authorList>
    </citation>
    <scope>NUCLEOTIDE SEQUENCE [LARGE SCALE GENOMIC DNA]</scope>
    <source>
        <strain evidence="1">ST1C</strain>
    </source>
</reference>
<organism evidence="1 2">
    <name type="scientific">Streblomastix strix</name>
    <dbReference type="NCBI Taxonomy" id="222440"/>
    <lineage>
        <taxon>Eukaryota</taxon>
        <taxon>Metamonada</taxon>
        <taxon>Preaxostyla</taxon>
        <taxon>Oxymonadida</taxon>
        <taxon>Streblomastigidae</taxon>
        <taxon>Streblomastix</taxon>
    </lineage>
</organism>
<feature type="non-terminal residue" evidence="1">
    <location>
        <position position="1"/>
    </location>
</feature>
<accession>A0A5J4ULV9</accession>
<dbReference type="Proteomes" id="UP000324800">
    <property type="component" value="Unassembled WGS sequence"/>
</dbReference>
<sequence>NQLEPIIQTVNSIIIARNQVATSQLSQMQYAPPNSNLQLTSGSMTGQLVFEKGSYEPIVVFQNPLHMKQHTIQPYQPQQPISTDISKQ</sequence>
<evidence type="ECO:0000313" key="2">
    <source>
        <dbReference type="Proteomes" id="UP000324800"/>
    </source>
</evidence>
<gene>
    <name evidence="1" type="ORF">EZS28_033767</name>
</gene>
<comment type="caution">
    <text evidence="1">The sequence shown here is derived from an EMBL/GenBank/DDBJ whole genome shotgun (WGS) entry which is preliminary data.</text>
</comment>
<dbReference type="AlphaFoldDB" id="A0A5J4ULV9"/>